<keyword evidence="2" id="KW-0472">Membrane</keyword>
<name>A0AAN5CPN3_9BILA</name>
<accession>A0AAN5CPN3</accession>
<evidence type="ECO:0000313" key="3">
    <source>
        <dbReference type="EMBL" id="GMR48381.1"/>
    </source>
</evidence>
<keyword evidence="2" id="KW-0812">Transmembrane</keyword>
<feature type="non-terminal residue" evidence="3">
    <location>
        <position position="124"/>
    </location>
</feature>
<evidence type="ECO:0000313" key="4">
    <source>
        <dbReference type="Proteomes" id="UP001328107"/>
    </source>
</evidence>
<comment type="caution">
    <text evidence="3">The sequence shown here is derived from an EMBL/GenBank/DDBJ whole genome shotgun (WGS) entry which is preliminary data.</text>
</comment>
<dbReference type="EMBL" id="BTRK01000004">
    <property type="protein sequence ID" value="GMR48381.1"/>
    <property type="molecule type" value="Genomic_DNA"/>
</dbReference>
<dbReference type="Proteomes" id="UP001328107">
    <property type="component" value="Unassembled WGS sequence"/>
</dbReference>
<evidence type="ECO:0000256" key="2">
    <source>
        <dbReference type="SAM" id="Phobius"/>
    </source>
</evidence>
<feature type="compositionally biased region" description="Polar residues" evidence="1">
    <location>
        <begin position="36"/>
        <end position="50"/>
    </location>
</feature>
<feature type="compositionally biased region" description="Basic and acidic residues" evidence="1">
    <location>
        <begin position="102"/>
        <end position="115"/>
    </location>
</feature>
<proteinExistence type="predicted"/>
<feature type="region of interest" description="Disordered" evidence="1">
    <location>
        <begin position="28"/>
        <end position="124"/>
    </location>
</feature>
<feature type="compositionally biased region" description="Basic residues" evidence="1">
    <location>
        <begin position="68"/>
        <end position="88"/>
    </location>
</feature>
<feature type="transmembrane region" description="Helical" evidence="2">
    <location>
        <begin position="6"/>
        <end position="22"/>
    </location>
</feature>
<organism evidence="3 4">
    <name type="scientific">Pristionchus mayeri</name>
    <dbReference type="NCBI Taxonomy" id="1317129"/>
    <lineage>
        <taxon>Eukaryota</taxon>
        <taxon>Metazoa</taxon>
        <taxon>Ecdysozoa</taxon>
        <taxon>Nematoda</taxon>
        <taxon>Chromadorea</taxon>
        <taxon>Rhabditida</taxon>
        <taxon>Rhabditina</taxon>
        <taxon>Diplogasteromorpha</taxon>
        <taxon>Diplogasteroidea</taxon>
        <taxon>Neodiplogasteridae</taxon>
        <taxon>Pristionchus</taxon>
    </lineage>
</organism>
<gene>
    <name evidence="3" type="ORF">PMAYCL1PPCAC_18576</name>
</gene>
<protein>
    <submittedName>
        <fullName evidence="3">Uncharacterized protein</fullName>
    </submittedName>
</protein>
<evidence type="ECO:0000256" key="1">
    <source>
        <dbReference type="SAM" id="MobiDB-lite"/>
    </source>
</evidence>
<keyword evidence="4" id="KW-1185">Reference proteome</keyword>
<dbReference type="AlphaFoldDB" id="A0AAN5CPN3"/>
<feature type="non-terminal residue" evidence="3">
    <location>
        <position position="1"/>
    </location>
</feature>
<keyword evidence="2" id="KW-1133">Transmembrane helix</keyword>
<reference evidence="4" key="1">
    <citation type="submission" date="2022-10" db="EMBL/GenBank/DDBJ databases">
        <title>Genome assembly of Pristionchus species.</title>
        <authorList>
            <person name="Yoshida K."/>
            <person name="Sommer R.J."/>
        </authorList>
    </citation>
    <scope>NUCLEOTIDE SEQUENCE [LARGE SCALE GENOMIC DNA]</scope>
    <source>
        <strain evidence="4">RS5460</strain>
    </source>
</reference>
<sequence length="124" mass="14274">WIVVCSITWVFLFIWCCTSIWWESRERERGREGPLQTGNSPHAVHSTEQYPVSDLPPMEITCISAPKSRSRSRKSNKKLRMSRKAKSHPKSDQLGRSPVKTPGREKNEIGEKNEGQVKVSRGRR</sequence>